<feature type="region of interest" description="Disordered" evidence="1">
    <location>
        <begin position="230"/>
        <end position="274"/>
    </location>
</feature>
<comment type="caution">
    <text evidence="2">The sequence shown here is derived from an EMBL/GenBank/DDBJ whole genome shotgun (WGS) entry which is preliminary data.</text>
</comment>
<proteinExistence type="predicted"/>
<dbReference type="OrthoDB" id="9155649at2"/>
<reference evidence="3" key="1">
    <citation type="submission" date="2018-09" db="EMBL/GenBank/DDBJ databases">
        <authorList>
            <person name="Zhu H."/>
        </authorList>
    </citation>
    <scope>NUCLEOTIDE SEQUENCE [LARGE SCALE GENOMIC DNA]</scope>
    <source>
        <strain evidence="3">K1R23-30</strain>
    </source>
</reference>
<dbReference type="EMBL" id="QYUO01000003">
    <property type="protein sequence ID" value="RJF92561.1"/>
    <property type="molecule type" value="Genomic_DNA"/>
</dbReference>
<feature type="compositionally biased region" description="Polar residues" evidence="1">
    <location>
        <begin position="237"/>
        <end position="251"/>
    </location>
</feature>
<organism evidence="2 3">
    <name type="scientific">Noviherbaspirillum saxi</name>
    <dbReference type="NCBI Taxonomy" id="2320863"/>
    <lineage>
        <taxon>Bacteria</taxon>
        <taxon>Pseudomonadati</taxon>
        <taxon>Pseudomonadota</taxon>
        <taxon>Betaproteobacteria</taxon>
        <taxon>Burkholderiales</taxon>
        <taxon>Oxalobacteraceae</taxon>
        <taxon>Noviherbaspirillum</taxon>
    </lineage>
</organism>
<accession>A0A3A3FGP6</accession>
<name>A0A3A3FGP6_9BURK</name>
<evidence type="ECO:0000313" key="3">
    <source>
        <dbReference type="Proteomes" id="UP000265955"/>
    </source>
</evidence>
<protein>
    <submittedName>
        <fullName evidence="2">Uncharacterized protein</fullName>
    </submittedName>
</protein>
<dbReference type="Proteomes" id="UP000265955">
    <property type="component" value="Unassembled WGS sequence"/>
</dbReference>
<gene>
    <name evidence="2" type="ORF">D3871_28620</name>
</gene>
<evidence type="ECO:0000313" key="2">
    <source>
        <dbReference type="EMBL" id="RJF92561.1"/>
    </source>
</evidence>
<sequence length="828" mass="89878">MVPIIRSPKQSDITAAAAPAVPGVLAQIRHWPVSQSTVSISAIPDFDWPQTGGSGMGPPVIQHLQRTAYGAVSPSMPREGLSRQGMDGALSTADLLLLQRVLKAAPTGSGVPQGNGQEGRRITYLVTLPELIGRMVQMPSQCSVDLGIDAAGVVRFCHISALEKEKVLRFESPQVDAATGDQPIGADAVMQAETTASRKRKAPWVAEEEVGDEPMFDASSLPGHAVLSTLPEPRGAQCSSSGSAEQFLNQRSRLRDRTDRSVVGAEWAGNGDGVPVLTKQERQRIWLAYPRPKGENNMAYARRLHAAGQRGEAGAMVDGERLSIKQLARLSGATEANLRLDPQLQGLPPELEPIRLAYPRRGGEKNIAYAQRLHAAGQRGEAGAMVDGERLSIEQLARLSGATEGHLHQDPQLQGLPPELEPIRLAYPRREGENNMAYARRLHAAGQRGEAGAMVDGERLSIEQLARLSGATESHLRLDPQLQGLPPELEPIRLAYPRRGGEKNMAYARRLHEAGQRGEAGAMVDGERLSIKQLARLSGATETKLRQDPQLQGLPPELEPIRLAYPRRGGEMNIAYARRLHAAGQRGEAGAMVDGERLSIEQLARLSGATEASLRLDPQLQGLPPELEPIRLAYPRREGENHIAYARRLHEAGQRGEAGAMVDGERLSIEQLARLSGATEASLRQDPQLQGLPPELEPIRLAYPRRGGENNIAYARRLHAAGQRGEAGAMVDGERLSIEQLARLSGATEANLRLDPQLQGLPPELEPIRLAYPRREGENHMAYARRLHAASQRGEAGAMVDGERLSIEQLARLSGATESHLRWKGGMK</sequence>
<dbReference type="AlphaFoldDB" id="A0A3A3FGP6"/>
<dbReference type="RefSeq" id="WP_119772505.1">
    <property type="nucleotide sequence ID" value="NZ_QYUO01000003.1"/>
</dbReference>
<keyword evidence="3" id="KW-1185">Reference proteome</keyword>
<evidence type="ECO:0000256" key="1">
    <source>
        <dbReference type="SAM" id="MobiDB-lite"/>
    </source>
</evidence>